<evidence type="ECO:0000313" key="3">
    <source>
        <dbReference type="EnsemblPlants" id="Bo5g070660.1"/>
    </source>
</evidence>
<feature type="region of interest" description="Disordered" evidence="1">
    <location>
        <begin position="366"/>
        <end position="410"/>
    </location>
</feature>
<dbReference type="PANTHER" id="PTHR31286:SF148">
    <property type="entry name" value="DUF4283 DOMAIN-CONTAINING PROTEIN"/>
    <property type="match status" value="1"/>
</dbReference>
<dbReference type="eggNOG" id="KOG1075">
    <property type="taxonomic scope" value="Eukaryota"/>
</dbReference>
<dbReference type="InterPro" id="IPR040256">
    <property type="entry name" value="At4g02000-like"/>
</dbReference>
<evidence type="ECO:0000313" key="4">
    <source>
        <dbReference type="Proteomes" id="UP000032141"/>
    </source>
</evidence>
<organism evidence="3 4">
    <name type="scientific">Brassica oleracea var. oleracea</name>
    <dbReference type="NCBI Taxonomy" id="109376"/>
    <lineage>
        <taxon>Eukaryota</taxon>
        <taxon>Viridiplantae</taxon>
        <taxon>Streptophyta</taxon>
        <taxon>Embryophyta</taxon>
        <taxon>Tracheophyta</taxon>
        <taxon>Spermatophyta</taxon>
        <taxon>Magnoliopsida</taxon>
        <taxon>eudicotyledons</taxon>
        <taxon>Gunneridae</taxon>
        <taxon>Pentapetalae</taxon>
        <taxon>rosids</taxon>
        <taxon>malvids</taxon>
        <taxon>Brassicales</taxon>
        <taxon>Brassicaceae</taxon>
        <taxon>Brassiceae</taxon>
        <taxon>Brassica</taxon>
    </lineage>
</organism>
<dbReference type="OMA" id="NRIWASQ"/>
<keyword evidence="4" id="KW-1185">Reference proteome</keyword>
<reference evidence="3 4" key="1">
    <citation type="journal article" date="2014" name="Genome Biol.">
        <title>Transcriptome and methylome profiling reveals relics of genome dominance in the mesopolyploid Brassica oleracea.</title>
        <authorList>
            <person name="Parkin I.A."/>
            <person name="Koh C."/>
            <person name="Tang H."/>
            <person name="Robinson S.J."/>
            <person name="Kagale S."/>
            <person name="Clarke W.E."/>
            <person name="Town C.D."/>
            <person name="Nixon J."/>
            <person name="Krishnakumar V."/>
            <person name="Bidwell S.L."/>
            <person name="Denoeud F."/>
            <person name="Belcram H."/>
            <person name="Links M.G."/>
            <person name="Just J."/>
            <person name="Clarke C."/>
            <person name="Bender T."/>
            <person name="Huebert T."/>
            <person name="Mason A.S."/>
            <person name="Pires J.C."/>
            <person name="Barker G."/>
            <person name="Moore J."/>
            <person name="Walley P.G."/>
            <person name="Manoli S."/>
            <person name="Batley J."/>
            <person name="Edwards D."/>
            <person name="Nelson M.N."/>
            <person name="Wang X."/>
            <person name="Paterson A.H."/>
            <person name="King G."/>
            <person name="Bancroft I."/>
            <person name="Chalhoub B."/>
            <person name="Sharpe A.G."/>
        </authorList>
    </citation>
    <scope>NUCLEOTIDE SEQUENCE</scope>
    <source>
        <strain evidence="3 4">cv. TO1000</strain>
    </source>
</reference>
<reference evidence="3" key="2">
    <citation type="submission" date="2015-03" db="UniProtKB">
        <authorList>
            <consortium name="EnsemblPlants"/>
        </authorList>
    </citation>
    <scope>IDENTIFICATION</scope>
</reference>
<dbReference type="HOGENOM" id="CLU_025647_1_0_1"/>
<dbReference type="PANTHER" id="PTHR31286">
    <property type="entry name" value="GLYCINE-RICH CELL WALL STRUCTURAL PROTEIN 1.8-LIKE"/>
    <property type="match status" value="1"/>
</dbReference>
<evidence type="ECO:0000259" key="2">
    <source>
        <dbReference type="Pfam" id="PF14111"/>
    </source>
</evidence>
<dbReference type="AlphaFoldDB" id="A0A0D3CFD5"/>
<name>A0A0D3CFD5_BRAOL</name>
<accession>A0A0D3CFD5</accession>
<protein>
    <recommendedName>
        <fullName evidence="2">DUF4283 domain-containing protein</fullName>
    </recommendedName>
</protein>
<dbReference type="Gramene" id="Bo5g070660.1">
    <property type="protein sequence ID" value="Bo5g070660.1"/>
    <property type="gene ID" value="Bo5g070660"/>
</dbReference>
<dbReference type="Pfam" id="PF14111">
    <property type="entry name" value="DUF4283"/>
    <property type="match status" value="1"/>
</dbReference>
<evidence type="ECO:0000256" key="1">
    <source>
        <dbReference type="SAM" id="MobiDB-lite"/>
    </source>
</evidence>
<dbReference type="InterPro" id="IPR025558">
    <property type="entry name" value="DUF4283"/>
</dbReference>
<sequence length="410" mass="44449">MSRPPSAVDPSSGKSKKSLEGAIVKTEEAFGGDGDTPAPLGLGCSVTEMQNEISGKVTVSQEVGKGGAAGAAGAAGARVSYAGAVDGSSESSSSQPIFEVKNGVAEIEIPVEIFEDAEPLWKCFMVGYFMNDAPHIGSIHLTVNRIWASQGKTSKIDVQFIGKKTVLFRVEDEATRNRVMRQKFWHIADVPLVVYEWNPKTAQAPPDLSAVPMWVDLKNVPGYLYSKKGLSFLARTTGKFVKLHPNTEKCIRLNVARMLVEVDFQKPLPQKICFVDRDGTEVTVEVSYPWLPPCCGNCTKWGHTDKDCQVVKTLAILQRQDGVNEGLTTEGTGKELALEKRSGEVVSDLIGELEATTGSLVKNLGCEGSKSHREPLLTDSSLPQGRRHHSPPKTVRTDGKTISPGRFRVL</sequence>
<dbReference type="Proteomes" id="UP000032141">
    <property type="component" value="Chromosome C5"/>
</dbReference>
<proteinExistence type="predicted"/>
<feature type="domain" description="DUF4283" evidence="2">
    <location>
        <begin position="120"/>
        <end position="202"/>
    </location>
</feature>
<feature type="region of interest" description="Disordered" evidence="1">
    <location>
        <begin position="1"/>
        <end position="42"/>
    </location>
</feature>
<dbReference type="EnsemblPlants" id="Bo5g070660.1">
    <property type="protein sequence ID" value="Bo5g070660.1"/>
    <property type="gene ID" value="Bo5g070660"/>
</dbReference>